<feature type="active site" evidence="6">
    <location>
        <position position="84"/>
    </location>
</feature>
<dbReference type="GO" id="GO:0005886">
    <property type="term" value="C:plasma membrane"/>
    <property type="evidence" value="ECO:0007669"/>
    <property type="project" value="UniProtKB-SubCell"/>
</dbReference>
<dbReference type="SUPFAM" id="SSF51306">
    <property type="entry name" value="LexA/Signal peptidase"/>
    <property type="match status" value="1"/>
</dbReference>
<dbReference type="GO" id="GO:0004252">
    <property type="term" value="F:serine-type endopeptidase activity"/>
    <property type="evidence" value="ECO:0007669"/>
    <property type="project" value="InterPro"/>
</dbReference>
<protein>
    <recommendedName>
        <fullName evidence="4 7">Signal peptidase I</fullName>
        <ecNumber evidence="4 7">3.4.21.89</ecNumber>
    </recommendedName>
</protein>
<dbReference type="EMBL" id="CBXI010000044">
    <property type="protein sequence ID" value="CDL92756.1"/>
    <property type="molecule type" value="Genomic_DNA"/>
</dbReference>
<dbReference type="GO" id="GO:0009003">
    <property type="term" value="F:signal peptidase activity"/>
    <property type="evidence" value="ECO:0007669"/>
    <property type="project" value="UniProtKB-EC"/>
</dbReference>
<feature type="active site" evidence="6">
    <location>
        <position position="41"/>
    </location>
</feature>
<keyword evidence="5 7" id="KW-0378">Hydrolase</keyword>
<proteinExistence type="inferred from homology"/>
<dbReference type="InterPro" id="IPR000223">
    <property type="entry name" value="Pept_S26A_signal_pept_1"/>
</dbReference>
<name>W6N886_CLOTY</name>
<keyword evidence="7" id="KW-0645">Protease</keyword>
<feature type="domain" description="Peptidase S26" evidence="8">
    <location>
        <begin position="13"/>
        <end position="168"/>
    </location>
</feature>
<dbReference type="Proteomes" id="UP000019482">
    <property type="component" value="Unassembled WGS sequence"/>
</dbReference>
<dbReference type="PRINTS" id="PR00727">
    <property type="entry name" value="LEADERPTASE"/>
</dbReference>
<evidence type="ECO:0000313" key="10">
    <source>
        <dbReference type="Proteomes" id="UP000019482"/>
    </source>
</evidence>
<gene>
    <name evidence="9" type="ORF">CTDIVETGP_2826</name>
</gene>
<evidence type="ECO:0000256" key="3">
    <source>
        <dbReference type="ARBA" id="ARBA00009370"/>
    </source>
</evidence>
<dbReference type="RefSeq" id="WP_017752214.1">
    <property type="nucleotide sequence ID" value="NZ_CBXI010000044.1"/>
</dbReference>
<dbReference type="GeneID" id="29420374"/>
<dbReference type="Gene3D" id="2.10.109.10">
    <property type="entry name" value="Umud Fragment, subunit A"/>
    <property type="match status" value="1"/>
</dbReference>
<dbReference type="AlphaFoldDB" id="W6N886"/>
<evidence type="ECO:0000256" key="4">
    <source>
        <dbReference type="ARBA" id="ARBA00013208"/>
    </source>
</evidence>
<dbReference type="PANTHER" id="PTHR43390">
    <property type="entry name" value="SIGNAL PEPTIDASE I"/>
    <property type="match status" value="1"/>
</dbReference>
<evidence type="ECO:0000259" key="8">
    <source>
        <dbReference type="Pfam" id="PF10502"/>
    </source>
</evidence>
<reference evidence="9 10" key="1">
    <citation type="journal article" date="2015" name="Genome Announc.">
        <title>Draft Genome Sequence of Clostridium tyrobutyricum Strain DIVETGP, Isolated from Cow's Milk for Grana Padano Production.</title>
        <authorList>
            <person name="Soggiu A."/>
            <person name="Piras C."/>
            <person name="Gaiarsa S."/>
            <person name="Sassera D."/>
            <person name="Roncada P."/>
            <person name="Bendixen E."/>
            <person name="Brasca M."/>
            <person name="Bonizzi L."/>
        </authorList>
    </citation>
    <scope>NUCLEOTIDE SEQUENCE [LARGE SCALE GENOMIC DNA]</scope>
    <source>
        <strain evidence="9 10">DIVETGP</strain>
    </source>
</reference>
<keyword evidence="7" id="KW-1133">Transmembrane helix</keyword>
<organism evidence="9 10">
    <name type="scientific">Clostridium tyrobutyricum DIVETGP</name>
    <dbReference type="NCBI Taxonomy" id="1408889"/>
    <lineage>
        <taxon>Bacteria</taxon>
        <taxon>Bacillati</taxon>
        <taxon>Bacillota</taxon>
        <taxon>Clostridia</taxon>
        <taxon>Eubacteriales</taxon>
        <taxon>Clostridiaceae</taxon>
        <taxon>Clostridium</taxon>
    </lineage>
</organism>
<dbReference type="PROSITE" id="PS00761">
    <property type="entry name" value="SPASE_I_3"/>
    <property type="match status" value="1"/>
</dbReference>
<evidence type="ECO:0000256" key="6">
    <source>
        <dbReference type="PIRSR" id="PIRSR600223-1"/>
    </source>
</evidence>
<evidence type="ECO:0000256" key="1">
    <source>
        <dbReference type="ARBA" id="ARBA00000677"/>
    </source>
</evidence>
<dbReference type="EC" id="3.4.21.89" evidence="4 7"/>
<dbReference type="Pfam" id="PF10502">
    <property type="entry name" value="Peptidase_S26"/>
    <property type="match status" value="1"/>
</dbReference>
<dbReference type="InterPro" id="IPR019533">
    <property type="entry name" value="Peptidase_S26"/>
</dbReference>
<dbReference type="GO" id="GO:0006465">
    <property type="term" value="P:signal peptide processing"/>
    <property type="evidence" value="ECO:0007669"/>
    <property type="project" value="InterPro"/>
</dbReference>
<feature type="transmembrane region" description="Helical" evidence="7">
    <location>
        <begin position="12"/>
        <end position="33"/>
    </location>
</feature>
<dbReference type="NCBIfam" id="TIGR02227">
    <property type="entry name" value="sigpep_I_bact"/>
    <property type="match status" value="1"/>
</dbReference>
<keyword evidence="10" id="KW-1185">Reference proteome</keyword>
<sequence length="176" mass="19859">MKNKMVLKGIGQYSISILIAVVLAFVFHTYVFARSDVTGPSMQPTFHNNDIIFQERISTAIGKINRGEIVVFNSKDENNSNYIKRVIGIEGDTIDIKNGQVYLNGKCLEENYLPKGTVTEPNSYTTQYIIPKGYIFVLGDNRGNSTDSRILGPVNIKDVKGHVIFRVYPFKNMKIF</sequence>
<evidence type="ECO:0000256" key="5">
    <source>
        <dbReference type="ARBA" id="ARBA00022801"/>
    </source>
</evidence>
<evidence type="ECO:0000256" key="2">
    <source>
        <dbReference type="ARBA" id="ARBA00004401"/>
    </source>
</evidence>
<accession>W6N886</accession>
<evidence type="ECO:0000256" key="7">
    <source>
        <dbReference type="RuleBase" id="RU362042"/>
    </source>
</evidence>
<keyword evidence="7" id="KW-0812">Transmembrane</keyword>
<dbReference type="InterPro" id="IPR019758">
    <property type="entry name" value="Pept_S26A_signal_pept_1_CS"/>
</dbReference>
<comment type="catalytic activity">
    <reaction evidence="1 7">
        <text>Cleavage of hydrophobic, N-terminal signal or leader sequences from secreted and periplasmic proteins.</text>
        <dbReference type="EC" id="3.4.21.89"/>
    </reaction>
</comment>
<evidence type="ECO:0000313" key="9">
    <source>
        <dbReference type="EMBL" id="CDL92756.1"/>
    </source>
</evidence>
<dbReference type="OrthoDB" id="9802919at2"/>
<dbReference type="PANTHER" id="PTHR43390:SF1">
    <property type="entry name" value="CHLOROPLAST PROCESSING PEPTIDASE"/>
    <property type="match status" value="1"/>
</dbReference>
<dbReference type="CDD" id="cd06530">
    <property type="entry name" value="S26_SPase_I"/>
    <property type="match status" value="1"/>
</dbReference>
<dbReference type="InterPro" id="IPR036286">
    <property type="entry name" value="LexA/Signal_pep-like_sf"/>
</dbReference>
<keyword evidence="7" id="KW-0472">Membrane</keyword>
<comment type="similarity">
    <text evidence="3 7">Belongs to the peptidase S26 family.</text>
</comment>
<comment type="subcellular location">
    <subcellularLocation>
        <location evidence="2">Cell membrane</location>
        <topology evidence="2">Single-pass type II membrane protein</topology>
    </subcellularLocation>
    <subcellularLocation>
        <location evidence="7">Membrane</location>
        <topology evidence="7">Single-pass type II membrane protein</topology>
    </subcellularLocation>
</comment>
<comment type="caution">
    <text evidence="9">The sequence shown here is derived from an EMBL/GenBank/DDBJ whole genome shotgun (WGS) entry which is preliminary data.</text>
</comment>